<name>A0A8D8TEH7_9HEMI</name>
<evidence type="ECO:0000313" key="1">
    <source>
        <dbReference type="EMBL" id="CAG6684690.1"/>
    </source>
</evidence>
<dbReference type="EMBL" id="HBUF01268624">
    <property type="protein sequence ID" value="CAG6684690.1"/>
    <property type="molecule type" value="Transcribed_RNA"/>
</dbReference>
<accession>A0A8D8TEH7</accession>
<sequence>MVLLLQTATTATKTETTTTTDSTTMTTETTTAVSIQTSNIPLNIPTTYEYHNIFSEKIPNFTKIEARPPGSPGYQSTVPRSCYRCMCITFHIRCHIVTKSNLISISCY</sequence>
<protein>
    <submittedName>
        <fullName evidence="1">Uncharacterized protein</fullName>
    </submittedName>
</protein>
<organism evidence="1">
    <name type="scientific">Cacopsylla melanoneura</name>
    <dbReference type="NCBI Taxonomy" id="428564"/>
    <lineage>
        <taxon>Eukaryota</taxon>
        <taxon>Metazoa</taxon>
        <taxon>Ecdysozoa</taxon>
        <taxon>Arthropoda</taxon>
        <taxon>Hexapoda</taxon>
        <taxon>Insecta</taxon>
        <taxon>Pterygota</taxon>
        <taxon>Neoptera</taxon>
        <taxon>Paraneoptera</taxon>
        <taxon>Hemiptera</taxon>
        <taxon>Sternorrhyncha</taxon>
        <taxon>Psylloidea</taxon>
        <taxon>Psyllidae</taxon>
        <taxon>Psyllinae</taxon>
        <taxon>Cacopsylla</taxon>
    </lineage>
</organism>
<dbReference type="EMBL" id="HBUF01268623">
    <property type="protein sequence ID" value="CAG6684687.1"/>
    <property type="molecule type" value="Transcribed_RNA"/>
</dbReference>
<reference evidence="1" key="1">
    <citation type="submission" date="2021-05" db="EMBL/GenBank/DDBJ databases">
        <authorList>
            <person name="Alioto T."/>
            <person name="Alioto T."/>
            <person name="Gomez Garrido J."/>
        </authorList>
    </citation>
    <scope>NUCLEOTIDE SEQUENCE</scope>
</reference>
<proteinExistence type="predicted"/>
<dbReference type="AlphaFoldDB" id="A0A8D8TEH7"/>